<name>A0ABT5I9K4_9CAUL</name>
<dbReference type="InterPro" id="IPR028098">
    <property type="entry name" value="Glyco_trans_4-like_N"/>
</dbReference>
<dbReference type="GO" id="GO:0016757">
    <property type="term" value="F:glycosyltransferase activity"/>
    <property type="evidence" value="ECO:0007669"/>
    <property type="project" value="UniProtKB-KW"/>
</dbReference>
<evidence type="ECO:0000313" key="3">
    <source>
        <dbReference type="EMBL" id="MDC7692789.1"/>
    </source>
</evidence>
<dbReference type="InterPro" id="IPR050194">
    <property type="entry name" value="Glycosyltransferase_grp1"/>
</dbReference>
<dbReference type="EMBL" id="JAQQKW010000001">
    <property type="protein sequence ID" value="MDC7692789.1"/>
    <property type="molecule type" value="Genomic_DNA"/>
</dbReference>
<proteinExistence type="predicted"/>
<sequence>MRICIFAGTFPKLSETFVLDQAVYLAEMGNSVTVICSHHDKNFASGRIGTVFDNITVHTWPSIKVAELRLLPWRFRERLSRFLNSRLLRKFNTADVWVAQFGWEGIHLTSYSDVNLTTPPIVTIFHGYDVGVERKKNGLKVYERCFDKSAGLITVNQTFRQNLVEAGAAPEKSACVHLGIPLNAYKFGQTQRSGALKLISVCRLVEKKGIATAVAALAVLKERRPDISFTYTIGGDGPLMDSLKDQVSAVELNDRVIFRGPLSHKQTLEAIAAADVLMAPSQEAEDGDVEGIPVTIMEAMAVGTIVCSTRHSGIPELVDDQISGLLTAEGDANGLALNLEWLADNREQWPRIQVAARHKVENDFDQVKQNAEFLSTVERLCKAARR</sequence>
<organism evidence="3 4">
    <name type="scientific">Asticcacaulis currens</name>
    <dbReference type="NCBI Taxonomy" id="2984210"/>
    <lineage>
        <taxon>Bacteria</taxon>
        <taxon>Pseudomonadati</taxon>
        <taxon>Pseudomonadota</taxon>
        <taxon>Alphaproteobacteria</taxon>
        <taxon>Caulobacterales</taxon>
        <taxon>Caulobacteraceae</taxon>
        <taxon>Asticcacaulis</taxon>
    </lineage>
</organism>
<dbReference type="Proteomes" id="UP001216595">
    <property type="component" value="Unassembled WGS sequence"/>
</dbReference>
<comment type="caution">
    <text evidence="3">The sequence shown here is derived from an EMBL/GenBank/DDBJ whole genome shotgun (WGS) entry which is preliminary data.</text>
</comment>
<evidence type="ECO:0000259" key="2">
    <source>
        <dbReference type="Pfam" id="PF13439"/>
    </source>
</evidence>
<keyword evidence="3" id="KW-0328">Glycosyltransferase</keyword>
<gene>
    <name evidence="3" type="ORF">PQU94_00685</name>
</gene>
<dbReference type="Gene3D" id="3.40.50.2000">
    <property type="entry name" value="Glycogen Phosphorylase B"/>
    <property type="match status" value="2"/>
</dbReference>
<evidence type="ECO:0000259" key="1">
    <source>
        <dbReference type="Pfam" id="PF00534"/>
    </source>
</evidence>
<dbReference type="EC" id="2.4.-.-" evidence="3"/>
<dbReference type="Pfam" id="PF00534">
    <property type="entry name" value="Glycos_transf_1"/>
    <property type="match status" value="1"/>
</dbReference>
<protein>
    <submittedName>
        <fullName evidence="3">Glycosyltransferase</fullName>
        <ecNumber evidence="3">2.4.-.-</ecNumber>
    </submittedName>
</protein>
<dbReference type="SUPFAM" id="SSF53756">
    <property type="entry name" value="UDP-Glycosyltransferase/glycogen phosphorylase"/>
    <property type="match status" value="1"/>
</dbReference>
<dbReference type="InterPro" id="IPR001296">
    <property type="entry name" value="Glyco_trans_1"/>
</dbReference>
<dbReference type="RefSeq" id="WP_272739573.1">
    <property type="nucleotide sequence ID" value="NZ_JAQQKW010000001.1"/>
</dbReference>
<evidence type="ECO:0000313" key="4">
    <source>
        <dbReference type="Proteomes" id="UP001216595"/>
    </source>
</evidence>
<keyword evidence="4" id="KW-1185">Reference proteome</keyword>
<feature type="domain" description="Glycosyltransferase subfamily 4-like N-terminal" evidence="2">
    <location>
        <begin position="15"/>
        <end position="182"/>
    </location>
</feature>
<dbReference type="PANTHER" id="PTHR45947:SF3">
    <property type="entry name" value="SULFOQUINOVOSYL TRANSFERASE SQD2"/>
    <property type="match status" value="1"/>
</dbReference>
<feature type="domain" description="Glycosyl transferase family 1" evidence="1">
    <location>
        <begin position="191"/>
        <end position="356"/>
    </location>
</feature>
<dbReference type="Pfam" id="PF13439">
    <property type="entry name" value="Glyco_transf_4"/>
    <property type="match status" value="1"/>
</dbReference>
<accession>A0ABT5I9K4</accession>
<reference evidence="3 4" key="1">
    <citation type="submission" date="2023-01" db="EMBL/GenBank/DDBJ databases">
        <title>Novel species of the genus Asticcacaulis isolated from rivers.</title>
        <authorList>
            <person name="Lu H."/>
        </authorList>
    </citation>
    <scope>NUCLEOTIDE SEQUENCE [LARGE SCALE GENOMIC DNA]</scope>
    <source>
        <strain evidence="3 4">DXS10W</strain>
    </source>
</reference>
<keyword evidence="3" id="KW-0808">Transferase</keyword>
<dbReference type="PANTHER" id="PTHR45947">
    <property type="entry name" value="SULFOQUINOVOSYL TRANSFERASE SQD2"/>
    <property type="match status" value="1"/>
</dbReference>